<dbReference type="GO" id="GO:0098813">
    <property type="term" value="P:nuclear chromosome segregation"/>
    <property type="evidence" value="ECO:0007669"/>
    <property type="project" value="UniProtKB-ARBA"/>
</dbReference>
<feature type="compositionally biased region" description="Low complexity" evidence="7">
    <location>
        <begin position="306"/>
        <end position="322"/>
    </location>
</feature>
<evidence type="ECO:0000256" key="2">
    <source>
        <dbReference type="ARBA" id="ARBA00022679"/>
    </source>
</evidence>
<evidence type="ECO:0000256" key="1">
    <source>
        <dbReference type="ARBA" id="ARBA00022527"/>
    </source>
</evidence>
<gene>
    <name evidence="9" type="ORF">KASA_0N02057G</name>
</gene>
<dbReference type="GO" id="GO:0007094">
    <property type="term" value="P:mitotic spindle assembly checkpoint signaling"/>
    <property type="evidence" value="ECO:0007669"/>
    <property type="project" value="TreeGrafter"/>
</dbReference>
<dbReference type="FunFam" id="3.30.200.20:FF:000131">
    <property type="entry name" value="Dual specificity protein kinase TTK"/>
    <property type="match status" value="1"/>
</dbReference>
<proteinExistence type="predicted"/>
<dbReference type="GO" id="GO:0034501">
    <property type="term" value="P:protein localization to kinetochore"/>
    <property type="evidence" value="ECO:0007669"/>
    <property type="project" value="TreeGrafter"/>
</dbReference>
<feature type="region of interest" description="Disordered" evidence="7">
    <location>
        <begin position="305"/>
        <end position="344"/>
    </location>
</feature>
<dbReference type="GO" id="GO:0004712">
    <property type="term" value="F:protein serine/threonine/tyrosine kinase activity"/>
    <property type="evidence" value="ECO:0007669"/>
    <property type="project" value="TreeGrafter"/>
</dbReference>
<feature type="region of interest" description="Disordered" evidence="7">
    <location>
        <begin position="1"/>
        <end position="44"/>
    </location>
</feature>
<dbReference type="Proteomes" id="UP000196158">
    <property type="component" value="Unassembled WGS sequence"/>
</dbReference>
<organism evidence="9 10">
    <name type="scientific">Maudiozyma saulgeensis</name>
    <dbReference type="NCBI Taxonomy" id="1789683"/>
    <lineage>
        <taxon>Eukaryota</taxon>
        <taxon>Fungi</taxon>
        <taxon>Dikarya</taxon>
        <taxon>Ascomycota</taxon>
        <taxon>Saccharomycotina</taxon>
        <taxon>Saccharomycetes</taxon>
        <taxon>Saccharomycetales</taxon>
        <taxon>Saccharomycetaceae</taxon>
        <taxon>Maudiozyma</taxon>
    </lineage>
</organism>
<dbReference type="Pfam" id="PF00069">
    <property type="entry name" value="Pkinase"/>
    <property type="match status" value="1"/>
</dbReference>
<evidence type="ECO:0000256" key="4">
    <source>
        <dbReference type="ARBA" id="ARBA00022777"/>
    </source>
</evidence>
<evidence type="ECO:0000256" key="6">
    <source>
        <dbReference type="PROSITE-ProRule" id="PRU10141"/>
    </source>
</evidence>
<feature type="compositionally biased region" description="Polar residues" evidence="7">
    <location>
        <begin position="117"/>
        <end position="126"/>
    </location>
</feature>
<name>A0A1X7R3K2_9SACH</name>
<dbReference type="GO" id="GO:0004674">
    <property type="term" value="F:protein serine/threonine kinase activity"/>
    <property type="evidence" value="ECO:0007669"/>
    <property type="project" value="UniProtKB-KW"/>
</dbReference>
<dbReference type="AlphaFoldDB" id="A0A1X7R3K2"/>
<dbReference type="InterPro" id="IPR008271">
    <property type="entry name" value="Ser/Thr_kinase_AS"/>
</dbReference>
<feature type="compositionally biased region" description="Basic residues" evidence="7">
    <location>
        <begin position="1"/>
        <end position="10"/>
    </location>
</feature>
<keyword evidence="1" id="KW-0723">Serine/threonine-protein kinase</keyword>
<dbReference type="GO" id="GO:0005524">
    <property type="term" value="F:ATP binding"/>
    <property type="evidence" value="ECO:0007669"/>
    <property type="project" value="UniProtKB-UniRule"/>
</dbReference>
<feature type="binding site" evidence="6">
    <location>
        <position position="445"/>
    </location>
    <ligand>
        <name>ATP</name>
        <dbReference type="ChEBI" id="CHEBI:30616"/>
    </ligand>
</feature>
<evidence type="ECO:0000256" key="7">
    <source>
        <dbReference type="SAM" id="MobiDB-lite"/>
    </source>
</evidence>
<dbReference type="CDD" id="cd14131">
    <property type="entry name" value="PKc_Mps1"/>
    <property type="match status" value="1"/>
</dbReference>
<sequence length="749" mass="85526">MSKYKHHSRSRIQGDGDGTNLPIRSIDNNSDYGEDEDNIGPPKLSNFGSALLARGNDTGRSNFLTRLQMAETLTNPVEPHSRSQTIYSQIQDSPQSSLFATNHNNNNVNVNNRPLSMTTVHDNNGNNDEDISKHSEKFSPSSKLRSMQQHMKDELTSRYTERRINRLLLSSDRMSKLGPAKRTSSLQSIDLNDQFASNNINLQNNGSNLTTKSLSGTISTSRPILSPSNTDAVIPSAPLNDYSNIDFGDLNPLQYLKKHDLPSSELPHISKIYFEKRKEEIRRTALRKHSSSKDILLNRTRYIDENSNNNSHTSIRNNSNNRRSIDIDKGSPIIIDRSEEPPNRNSIFKEQQNIDIESNVPANDFNVKNKKREALSNISLNKREPEHKKTKKVEIQEPIKTNTYRRNNIVRVNDVEYERIEMLGRGGSSKVYKVKGPGNKVYALKRVIFDEFDESSVNGFKGEIELLQKLDRKDRVVHLYDYMMDQGLLYLIMECGDFDLSQILNTRMNDPFDVSFIRYYTKEMIECIKVVHDSGIVHSDLKPANFVVVKGKLKIIDFGIANAVPDHTVNIYRDTQIGTPNYMAPEALITMNYHDIKDKSREDSNQKLPKNTWKVGKPSDIWSCGCMLYQMVYGKPPYAGFQGQNRLLAIMNPDVKISFSEKTDHGESIVPKSLLELMKQCLIRDPDKRCTVNEILQSSFLKPVVVTEFFIKDLIKNAVTFGAKQRYVSDDKIEELTNDVLNRLEEFKM</sequence>
<dbReference type="PROSITE" id="PS00107">
    <property type="entry name" value="PROTEIN_KINASE_ATP"/>
    <property type="match status" value="1"/>
</dbReference>
<dbReference type="PANTHER" id="PTHR22974">
    <property type="entry name" value="MIXED LINEAGE PROTEIN KINASE"/>
    <property type="match status" value="1"/>
</dbReference>
<dbReference type="GO" id="GO:0000776">
    <property type="term" value="C:kinetochore"/>
    <property type="evidence" value="ECO:0007669"/>
    <property type="project" value="TreeGrafter"/>
</dbReference>
<dbReference type="InterPro" id="IPR011009">
    <property type="entry name" value="Kinase-like_dom_sf"/>
</dbReference>
<dbReference type="SUPFAM" id="SSF56112">
    <property type="entry name" value="Protein kinase-like (PK-like)"/>
    <property type="match status" value="1"/>
</dbReference>
<dbReference type="InterPro" id="IPR017441">
    <property type="entry name" value="Protein_kinase_ATP_BS"/>
</dbReference>
<dbReference type="PROSITE" id="PS00108">
    <property type="entry name" value="PROTEIN_KINASE_ST"/>
    <property type="match status" value="1"/>
</dbReference>
<dbReference type="OrthoDB" id="20524at2759"/>
<dbReference type="Gene3D" id="3.30.200.20">
    <property type="entry name" value="Phosphorylase Kinase, domain 1"/>
    <property type="match status" value="1"/>
</dbReference>
<accession>A0A1X7R3K2</accession>
<dbReference type="PROSITE" id="PS50011">
    <property type="entry name" value="PROTEIN_KINASE_DOM"/>
    <property type="match status" value="1"/>
</dbReference>
<keyword evidence="3 6" id="KW-0547">Nucleotide-binding</keyword>
<keyword evidence="5 6" id="KW-0067">ATP-binding</keyword>
<protein>
    <submittedName>
        <fullName evidence="9">Similar to Saccharomyces cerevisiae YDL028C MPS1 Dual-specificity kinase required for spindle pole body (SPB) duplication and spindle checkpoint function</fullName>
    </submittedName>
</protein>
<dbReference type="InterPro" id="IPR027084">
    <property type="entry name" value="Mps1_cat"/>
</dbReference>
<evidence type="ECO:0000259" key="8">
    <source>
        <dbReference type="PROSITE" id="PS50011"/>
    </source>
</evidence>
<feature type="compositionally biased region" description="Polar residues" evidence="7">
    <location>
        <begin position="138"/>
        <end position="149"/>
    </location>
</feature>
<dbReference type="STRING" id="1789683.A0A1X7R3K2"/>
<keyword evidence="10" id="KW-1185">Reference proteome</keyword>
<dbReference type="PANTHER" id="PTHR22974:SF21">
    <property type="entry name" value="DUAL SPECIFICITY PROTEIN KINASE TTK"/>
    <property type="match status" value="1"/>
</dbReference>
<dbReference type="SMART" id="SM00220">
    <property type="entry name" value="S_TKc"/>
    <property type="match status" value="1"/>
</dbReference>
<evidence type="ECO:0000313" key="10">
    <source>
        <dbReference type="Proteomes" id="UP000196158"/>
    </source>
</evidence>
<dbReference type="Gene3D" id="1.10.510.10">
    <property type="entry name" value="Transferase(Phosphotransferase) domain 1"/>
    <property type="match status" value="1"/>
</dbReference>
<keyword evidence="2" id="KW-0808">Transferase</keyword>
<dbReference type="GO" id="GO:0033316">
    <property type="term" value="P:meiotic spindle assembly checkpoint signaling"/>
    <property type="evidence" value="ECO:0007669"/>
    <property type="project" value="TreeGrafter"/>
</dbReference>
<dbReference type="GO" id="GO:0005634">
    <property type="term" value="C:nucleus"/>
    <property type="evidence" value="ECO:0007669"/>
    <property type="project" value="TreeGrafter"/>
</dbReference>
<dbReference type="EMBL" id="FXLY01000005">
    <property type="protein sequence ID" value="SMN20258.1"/>
    <property type="molecule type" value="Genomic_DNA"/>
</dbReference>
<reference evidence="9 10" key="1">
    <citation type="submission" date="2017-04" db="EMBL/GenBank/DDBJ databases">
        <authorList>
            <person name="Afonso C.L."/>
            <person name="Miller P.J."/>
            <person name="Scott M.A."/>
            <person name="Spackman E."/>
            <person name="Goraichik I."/>
            <person name="Dimitrov K.M."/>
            <person name="Suarez D.L."/>
            <person name="Swayne D.E."/>
        </authorList>
    </citation>
    <scope>NUCLEOTIDE SEQUENCE [LARGE SCALE GENOMIC DNA]</scope>
</reference>
<evidence type="ECO:0000313" key="9">
    <source>
        <dbReference type="EMBL" id="SMN20258.1"/>
    </source>
</evidence>
<dbReference type="InterPro" id="IPR000719">
    <property type="entry name" value="Prot_kinase_dom"/>
</dbReference>
<feature type="domain" description="Protein kinase" evidence="8">
    <location>
        <begin position="417"/>
        <end position="701"/>
    </location>
</feature>
<evidence type="ECO:0000256" key="5">
    <source>
        <dbReference type="ARBA" id="ARBA00022840"/>
    </source>
</evidence>
<keyword evidence="4 9" id="KW-0418">Kinase</keyword>
<feature type="region of interest" description="Disordered" evidence="7">
    <location>
        <begin position="117"/>
        <end position="158"/>
    </location>
</feature>
<evidence type="ECO:0000256" key="3">
    <source>
        <dbReference type="ARBA" id="ARBA00022741"/>
    </source>
</evidence>